<evidence type="ECO:0000313" key="5">
    <source>
        <dbReference type="Proteomes" id="UP000261620"/>
    </source>
</evidence>
<evidence type="ECO:0000313" key="4">
    <source>
        <dbReference type="Ensembl" id="ENSMMOP00000013694.1"/>
    </source>
</evidence>
<dbReference type="Pfam" id="PF00048">
    <property type="entry name" value="IL8"/>
    <property type="match status" value="1"/>
</dbReference>
<dbReference type="PANTHER" id="PTHR12015">
    <property type="entry name" value="SMALL INDUCIBLE CYTOKINE A"/>
    <property type="match status" value="1"/>
</dbReference>
<evidence type="ECO:0000256" key="2">
    <source>
        <dbReference type="SAM" id="MobiDB-lite"/>
    </source>
</evidence>
<dbReference type="InterPro" id="IPR039809">
    <property type="entry name" value="Chemokine_b/g/d"/>
</dbReference>
<dbReference type="Proteomes" id="UP000261620">
    <property type="component" value="Unplaced"/>
</dbReference>
<sequence length="188" mass="20866">MLGGPPVGAGGHSEHHAISLRKVGVLIGTYGYTLHIKNIFAHLNTSVALKTTSSALLFTAVHPQTAVCLTCWGTNCFCPHYSTTMVRITRIVNYTIQSEGICPIKAIMFHTKSEKTICSDPNGAWAKHVIGKLEEEKNKRELQERAQTEGATTCDITSTMVIKPKKAPQKKGRNGWRRPKKKSKRRKR</sequence>
<feature type="compositionally biased region" description="Basic residues" evidence="2">
    <location>
        <begin position="163"/>
        <end position="188"/>
    </location>
</feature>
<keyword evidence="1" id="KW-0202">Cytokine</keyword>
<evidence type="ECO:0000259" key="3">
    <source>
        <dbReference type="SMART" id="SM00199"/>
    </source>
</evidence>
<protein>
    <recommendedName>
        <fullName evidence="3">Chemokine interleukin-8-like domain-containing protein</fullName>
    </recommendedName>
</protein>
<dbReference type="CDD" id="cd00169">
    <property type="entry name" value="Chemokine"/>
    <property type="match status" value="1"/>
</dbReference>
<dbReference type="Ensembl" id="ENSMMOT00000013917.1">
    <property type="protein sequence ID" value="ENSMMOP00000013694.1"/>
    <property type="gene ID" value="ENSMMOG00000010491.1"/>
</dbReference>
<dbReference type="GO" id="GO:0008009">
    <property type="term" value="F:chemokine activity"/>
    <property type="evidence" value="ECO:0007669"/>
    <property type="project" value="InterPro"/>
</dbReference>
<dbReference type="GO" id="GO:0006955">
    <property type="term" value="P:immune response"/>
    <property type="evidence" value="ECO:0007669"/>
    <property type="project" value="InterPro"/>
</dbReference>
<feature type="domain" description="Chemokine interleukin-8-like" evidence="3">
    <location>
        <begin position="73"/>
        <end position="133"/>
    </location>
</feature>
<dbReference type="SMART" id="SM00199">
    <property type="entry name" value="SCY"/>
    <property type="match status" value="1"/>
</dbReference>
<dbReference type="STRING" id="94237.ENSMMOP00000013694"/>
<dbReference type="GO" id="GO:0005615">
    <property type="term" value="C:extracellular space"/>
    <property type="evidence" value="ECO:0007669"/>
    <property type="project" value="UniProtKB-KW"/>
</dbReference>
<evidence type="ECO:0000256" key="1">
    <source>
        <dbReference type="ARBA" id="ARBA00022514"/>
    </source>
</evidence>
<accession>A0A3Q3WWC8</accession>
<reference evidence="4" key="1">
    <citation type="submission" date="2025-08" db="UniProtKB">
        <authorList>
            <consortium name="Ensembl"/>
        </authorList>
    </citation>
    <scope>IDENTIFICATION</scope>
</reference>
<dbReference type="PANTHER" id="PTHR12015:SF177">
    <property type="entry name" value="CHEMOKINE INTERLEUKIN-8-LIKE DOMAIN-CONTAINING PROTEIN"/>
    <property type="match status" value="1"/>
</dbReference>
<proteinExistence type="predicted"/>
<feature type="compositionally biased region" description="Polar residues" evidence="2">
    <location>
        <begin position="149"/>
        <end position="160"/>
    </location>
</feature>
<keyword evidence="5" id="KW-1185">Reference proteome</keyword>
<dbReference type="SUPFAM" id="SSF54117">
    <property type="entry name" value="Interleukin 8-like chemokines"/>
    <property type="match status" value="1"/>
</dbReference>
<dbReference type="InterPro" id="IPR001811">
    <property type="entry name" value="Chemokine_IL8-like_dom"/>
</dbReference>
<feature type="region of interest" description="Disordered" evidence="2">
    <location>
        <begin position="146"/>
        <end position="188"/>
    </location>
</feature>
<dbReference type="Gene3D" id="2.40.50.40">
    <property type="match status" value="1"/>
</dbReference>
<organism evidence="4 5">
    <name type="scientific">Mola mola</name>
    <name type="common">Ocean sunfish</name>
    <name type="synonym">Tetraodon mola</name>
    <dbReference type="NCBI Taxonomy" id="94237"/>
    <lineage>
        <taxon>Eukaryota</taxon>
        <taxon>Metazoa</taxon>
        <taxon>Chordata</taxon>
        <taxon>Craniata</taxon>
        <taxon>Vertebrata</taxon>
        <taxon>Euteleostomi</taxon>
        <taxon>Actinopterygii</taxon>
        <taxon>Neopterygii</taxon>
        <taxon>Teleostei</taxon>
        <taxon>Neoteleostei</taxon>
        <taxon>Acanthomorphata</taxon>
        <taxon>Eupercaria</taxon>
        <taxon>Tetraodontiformes</taxon>
        <taxon>Molidae</taxon>
        <taxon>Mola</taxon>
    </lineage>
</organism>
<name>A0A3Q3WWC8_MOLML</name>
<reference evidence="4" key="2">
    <citation type="submission" date="2025-09" db="UniProtKB">
        <authorList>
            <consortium name="Ensembl"/>
        </authorList>
    </citation>
    <scope>IDENTIFICATION</scope>
</reference>
<dbReference type="InterPro" id="IPR036048">
    <property type="entry name" value="Interleukin_8-like_sf"/>
</dbReference>
<dbReference type="AlphaFoldDB" id="A0A3Q3WWC8"/>